<evidence type="ECO:0000256" key="1">
    <source>
        <dbReference type="ARBA" id="ARBA00022723"/>
    </source>
</evidence>
<dbReference type="InterPro" id="IPR002762">
    <property type="entry name" value="CbiX-like"/>
</dbReference>
<dbReference type="InterPro" id="IPR050963">
    <property type="entry name" value="Sirohydro_Cobaltochel/CbiX"/>
</dbReference>
<dbReference type="Gene3D" id="3.40.50.1400">
    <property type="match status" value="1"/>
</dbReference>
<name>A0A1N7J8B0_9CORY</name>
<evidence type="ECO:0000313" key="3">
    <source>
        <dbReference type="EMBL" id="SIS45585.1"/>
    </source>
</evidence>
<dbReference type="Proteomes" id="UP000186292">
    <property type="component" value="Unassembled WGS sequence"/>
</dbReference>
<evidence type="ECO:0000313" key="4">
    <source>
        <dbReference type="Proteomes" id="UP000186292"/>
    </source>
</evidence>
<accession>A0A1N7J8B0</accession>
<evidence type="ECO:0000256" key="2">
    <source>
        <dbReference type="ARBA" id="ARBA00023239"/>
    </source>
</evidence>
<dbReference type="Pfam" id="PF01903">
    <property type="entry name" value="CbiX"/>
    <property type="match status" value="1"/>
</dbReference>
<reference evidence="4" key="1">
    <citation type="submission" date="2017-01" db="EMBL/GenBank/DDBJ databases">
        <authorList>
            <person name="Varghese N."/>
            <person name="Submissions S."/>
        </authorList>
    </citation>
    <scope>NUCLEOTIDE SEQUENCE [LARGE SCALE GENOMIC DNA]</scope>
    <source>
        <strain evidence="4">DSM 44531</strain>
    </source>
</reference>
<dbReference type="SUPFAM" id="SSF53800">
    <property type="entry name" value="Chelatase"/>
    <property type="match status" value="1"/>
</dbReference>
<proteinExistence type="predicted"/>
<dbReference type="OrthoDB" id="482456at2"/>
<keyword evidence="2" id="KW-0456">Lyase</keyword>
<dbReference type="GO" id="GO:0046872">
    <property type="term" value="F:metal ion binding"/>
    <property type="evidence" value="ECO:0007669"/>
    <property type="project" value="UniProtKB-KW"/>
</dbReference>
<protein>
    <submittedName>
        <fullName evidence="3">Sirohydrochlorin ferrochelatase</fullName>
    </submittedName>
</protein>
<organism evidence="3 4">
    <name type="scientific">Corynebacterium appendicis CIP 107643</name>
    <dbReference type="NCBI Taxonomy" id="1161099"/>
    <lineage>
        <taxon>Bacteria</taxon>
        <taxon>Bacillati</taxon>
        <taxon>Actinomycetota</taxon>
        <taxon>Actinomycetes</taxon>
        <taxon>Mycobacteriales</taxon>
        <taxon>Corynebacteriaceae</taxon>
        <taxon>Corynebacterium</taxon>
    </lineage>
</organism>
<dbReference type="RefSeq" id="WP_076599062.1">
    <property type="nucleotide sequence ID" value="NZ_CP046976.1"/>
</dbReference>
<dbReference type="EMBL" id="FTOF01000004">
    <property type="protein sequence ID" value="SIS45585.1"/>
    <property type="molecule type" value="Genomic_DNA"/>
</dbReference>
<keyword evidence="4" id="KW-1185">Reference proteome</keyword>
<sequence length="231" mass="23976">MTALITLSHGSRHPGAQPGVSELTQTAARQLGVTGIDAHLEFDAPDLTAAARQLAERGHTRAVVVPTLFTKAFHATHDVPEAIAEATEDTGLELIAAEGLGQGRDVAAVLAARALIDGPRASHIVLYPVGTSNEAAAAKTIELGRDVEKLTGIEVTTVPATGHGELVGADGIAAVAHENAHLLPLFVTRGLLLDRVHRMWPGSISAPLGADLAHIIAARYRSALSLSHAKV</sequence>
<dbReference type="PANTHER" id="PTHR33542:SF3">
    <property type="entry name" value="SIROHYDROCHLORIN FERROCHELATASE, CHLOROPLASTIC"/>
    <property type="match status" value="1"/>
</dbReference>
<dbReference type="GO" id="GO:0016829">
    <property type="term" value="F:lyase activity"/>
    <property type="evidence" value="ECO:0007669"/>
    <property type="project" value="UniProtKB-KW"/>
</dbReference>
<dbReference type="AlphaFoldDB" id="A0A1N7J8B0"/>
<keyword evidence="1" id="KW-0479">Metal-binding</keyword>
<dbReference type="STRING" id="1161099.SAMN05444817_104174"/>
<dbReference type="CDD" id="cd03416">
    <property type="entry name" value="CbiX_SirB_N"/>
    <property type="match status" value="1"/>
</dbReference>
<gene>
    <name evidence="3" type="ORF">SAMN05444817_104174</name>
</gene>
<dbReference type="PANTHER" id="PTHR33542">
    <property type="entry name" value="SIROHYDROCHLORIN FERROCHELATASE, CHLOROPLASTIC"/>
    <property type="match status" value="1"/>
</dbReference>